<evidence type="ECO:0000259" key="8">
    <source>
        <dbReference type="PROSITE" id="PS50928"/>
    </source>
</evidence>
<dbReference type="PANTHER" id="PTHR30151:SF0">
    <property type="entry name" value="ABC TRANSPORTER PERMEASE PROTEIN MJ0413-RELATED"/>
    <property type="match status" value="1"/>
</dbReference>
<feature type="transmembrane region" description="Helical" evidence="7">
    <location>
        <begin position="12"/>
        <end position="33"/>
    </location>
</feature>
<name>A0A267MJW8_9FIRM</name>
<sequence>MRASTIKLKKIIYILFWIILWQIIAVGLNREVYLPTPINTIKALFNIVQTKGFFMSIFYTLLRVFTGFLISFILGIIIGLFSSFNRHIYDLLNPLVISIKSTPVISIIIIFLSWFKSGIVPIIITFLMCFPIIWTNVVEGVKSTDKSLVDMAKVYKVSKYNILKHIYLPSILPYIVSGSLTTLGLGWKVAVAAEVLSQPNYSIGAHLYDSKIYLETESLFAWTLVVIILSFIFEYFFKYIIKLKMKGRI</sequence>
<dbReference type="Pfam" id="PF00528">
    <property type="entry name" value="BPD_transp_1"/>
    <property type="match status" value="1"/>
</dbReference>
<evidence type="ECO:0000256" key="7">
    <source>
        <dbReference type="RuleBase" id="RU363032"/>
    </source>
</evidence>
<feature type="transmembrane region" description="Helical" evidence="7">
    <location>
        <begin position="53"/>
        <end position="79"/>
    </location>
</feature>
<dbReference type="GO" id="GO:0005886">
    <property type="term" value="C:plasma membrane"/>
    <property type="evidence" value="ECO:0007669"/>
    <property type="project" value="UniProtKB-SubCell"/>
</dbReference>
<organism evidence="9 10">
    <name type="scientific">Anaeromicrobium sediminis</name>
    <dbReference type="NCBI Taxonomy" id="1478221"/>
    <lineage>
        <taxon>Bacteria</taxon>
        <taxon>Bacillati</taxon>
        <taxon>Bacillota</taxon>
        <taxon>Clostridia</taxon>
        <taxon>Peptostreptococcales</taxon>
        <taxon>Thermotaleaceae</taxon>
        <taxon>Anaeromicrobium</taxon>
    </lineage>
</organism>
<dbReference type="SUPFAM" id="SSF161098">
    <property type="entry name" value="MetI-like"/>
    <property type="match status" value="1"/>
</dbReference>
<keyword evidence="3" id="KW-1003">Cell membrane</keyword>
<comment type="caution">
    <text evidence="9">The sequence shown here is derived from an EMBL/GenBank/DDBJ whole genome shotgun (WGS) entry which is preliminary data.</text>
</comment>
<evidence type="ECO:0000313" key="10">
    <source>
        <dbReference type="Proteomes" id="UP000216024"/>
    </source>
</evidence>
<evidence type="ECO:0000256" key="4">
    <source>
        <dbReference type="ARBA" id="ARBA00022692"/>
    </source>
</evidence>
<feature type="transmembrane region" description="Helical" evidence="7">
    <location>
        <begin position="91"/>
        <end position="112"/>
    </location>
</feature>
<gene>
    <name evidence="9" type="ORF">CCE28_08030</name>
</gene>
<feature type="transmembrane region" description="Helical" evidence="7">
    <location>
        <begin position="118"/>
        <end position="138"/>
    </location>
</feature>
<evidence type="ECO:0000256" key="5">
    <source>
        <dbReference type="ARBA" id="ARBA00022989"/>
    </source>
</evidence>
<dbReference type="GO" id="GO:0055085">
    <property type="term" value="P:transmembrane transport"/>
    <property type="evidence" value="ECO:0007669"/>
    <property type="project" value="InterPro"/>
</dbReference>
<dbReference type="Proteomes" id="UP000216024">
    <property type="component" value="Unassembled WGS sequence"/>
</dbReference>
<comment type="subcellular location">
    <subcellularLocation>
        <location evidence="1 7">Cell membrane</location>
        <topology evidence="1 7">Multi-pass membrane protein</topology>
    </subcellularLocation>
</comment>
<dbReference type="CDD" id="cd06261">
    <property type="entry name" value="TM_PBP2"/>
    <property type="match status" value="1"/>
</dbReference>
<keyword evidence="2 7" id="KW-0813">Transport</keyword>
<dbReference type="EMBL" id="NIBG01000005">
    <property type="protein sequence ID" value="PAB59891.1"/>
    <property type="molecule type" value="Genomic_DNA"/>
</dbReference>
<dbReference type="OrthoDB" id="308958at2"/>
<evidence type="ECO:0000256" key="2">
    <source>
        <dbReference type="ARBA" id="ARBA00022448"/>
    </source>
</evidence>
<comment type="similarity">
    <text evidence="7">Belongs to the binding-protein-dependent transport system permease family.</text>
</comment>
<dbReference type="RefSeq" id="WP_095132762.1">
    <property type="nucleotide sequence ID" value="NZ_NIBG01000005.1"/>
</dbReference>
<protein>
    <submittedName>
        <fullName evidence="9">ABC transporter permease</fullName>
    </submittedName>
</protein>
<dbReference type="InterPro" id="IPR035906">
    <property type="entry name" value="MetI-like_sf"/>
</dbReference>
<evidence type="ECO:0000256" key="6">
    <source>
        <dbReference type="ARBA" id="ARBA00023136"/>
    </source>
</evidence>
<keyword evidence="10" id="KW-1185">Reference proteome</keyword>
<feature type="transmembrane region" description="Helical" evidence="7">
    <location>
        <begin position="219"/>
        <end position="241"/>
    </location>
</feature>
<evidence type="ECO:0000313" key="9">
    <source>
        <dbReference type="EMBL" id="PAB59891.1"/>
    </source>
</evidence>
<dbReference type="InterPro" id="IPR000515">
    <property type="entry name" value="MetI-like"/>
</dbReference>
<dbReference type="PROSITE" id="PS50928">
    <property type="entry name" value="ABC_TM1"/>
    <property type="match status" value="1"/>
</dbReference>
<keyword evidence="4 7" id="KW-0812">Transmembrane</keyword>
<accession>A0A267MJW8</accession>
<evidence type="ECO:0000256" key="3">
    <source>
        <dbReference type="ARBA" id="ARBA00022475"/>
    </source>
</evidence>
<dbReference type="Gene3D" id="1.10.3720.10">
    <property type="entry name" value="MetI-like"/>
    <property type="match status" value="1"/>
</dbReference>
<reference evidence="9 10" key="1">
    <citation type="submission" date="2017-06" db="EMBL/GenBank/DDBJ databases">
        <title>Draft genome sequence of anaerobic fermentative bacterium Anaeromicrobium sediminis DY2726D isolated from West Pacific Ocean sediments.</title>
        <authorList>
            <person name="Zeng X."/>
        </authorList>
    </citation>
    <scope>NUCLEOTIDE SEQUENCE [LARGE SCALE GENOMIC DNA]</scope>
    <source>
        <strain evidence="9 10">DY2726D</strain>
    </source>
</reference>
<evidence type="ECO:0000256" key="1">
    <source>
        <dbReference type="ARBA" id="ARBA00004651"/>
    </source>
</evidence>
<keyword evidence="6 7" id="KW-0472">Membrane</keyword>
<dbReference type="AlphaFoldDB" id="A0A267MJW8"/>
<dbReference type="PANTHER" id="PTHR30151">
    <property type="entry name" value="ALKANE SULFONATE ABC TRANSPORTER-RELATED, MEMBRANE SUBUNIT"/>
    <property type="match status" value="1"/>
</dbReference>
<feature type="transmembrane region" description="Helical" evidence="7">
    <location>
        <begin position="166"/>
        <end position="187"/>
    </location>
</feature>
<keyword evidence="5 7" id="KW-1133">Transmembrane helix</keyword>
<proteinExistence type="inferred from homology"/>
<feature type="domain" description="ABC transmembrane type-1" evidence="8">
    <location>
        <begin position="57"/>
        <end position="237"/>
    </location>
</feature>